<evidence type="ECO:0000259" key="7">
    <source>
        <dbReference type="Pfam" id="PF07282"/>
    </source>
</evidence>
<keyword evidence="3" id="KW-0238">DNA-binding</keyword>
<dbReference type="Pfam" id="PF07282">
    <property type="entry name" value="Cas12f1-like_TNB"/>
    <property type="match status" value="1"/>
</dbReference>
<dbReference type="EMBL" id="BMVC01000016">
    <property type="protein sequence ID" value="GHD10536.1"/>
    <property type="molecule type" value="Genomic_DNA"/>
</dbReference>
<evidence type="ECO:0000259" key="6">
    <source>
        <dbReference type="Pfam" id="PF01385"/>
    </source>
</evidence>
<dbReference type="GO" id="GO:0032196">
    <property type="term" value="P:transposition"/>
    <property type="evidence" value="ECO:0007669"/>
    <property type="project" value="UniProtKB-KW"/>
</dbReference>
<keyword evidence="2" id="KW-0815">Transposition</keyword>
<evidence type="ECO:0000256" key="1">
    <source>
        <dbReference type="ARBA" id="ARBA00008761"/>
    </source>
</evidence>
<dbReference type="NCBIfam" id="NF040570">
    <property type="entry name" value="guided_TnpB"/>
    <property type="match status" value="1"/>
</dbReference>
<dbReference type="Pfam" id="PF01385">
    <property type="entry name" value="OrfB_IS605"/>
    <property type="match status" value="1"/>
</dbReference>
<dbReference type="GO" id="GO:0003677">
    <property type="term" value="F:DNA binding"/>
    <property type="evidence" value="ECO:0007669"/>
    <property type="project" value="UniProtKB-KW"/>
</dbReference>
<feature type="domain" description="Cas12f1-like TNB" evidence="7">
    <location>
        <begin position="332"/>
        <end position="400"/>
    </location>
</feature>
<gene>
    <name evidence="8" type="ORF">GCM10010334_65730</name>
</gene>
<evidence type="ECO:0008006" key="10">
    <source>
        <dbReference type="Google" id="ProtNLM"/>
    </source>
</evidence>
<dbReference type="Proteomes" id="UP000638353">
    <property type="component" value="Unassembled WGS sequence"/>
</dbReference>
<feature type="region of interest" description="Disordered" evidence="5">
    <location>
        <begin position="234"/>
        <end position="254"/>
    </location>
</feature>
<dbReference type="InterPro" id="IPR001959">
    <property type="entry name" value="Transposase"/>
</dbReference>
<comment type="similarity">
    <text evidence="1">In the C-terminal section; belongs to the transposase 35 family.</text>
</comment>
<sequence>MISQQADGGGDLKRQRGHKALLDLTPAQLWKIEDQGHAARAMWNLLHDLWTMTPKCQRSLSRMDAEIRRARKDIDWLAALPAQAAQQVLKTYMRAWVNCWEGRAQAPTFKIRSRTRAAIDIPQGRDLRITRLTRRWGQCWVPMVGWVRFRWTKDLPVGKRADKNNRVTGARLIKEANGWHIVFRLQREVEDPKPHPGPGVGIDVGVTRPLALSDGSFRDHTPWLTLKEQERLRRLERTRERQKSHRRPGEKTSNRLHRTNQLIAGYRARAKRRTLDWQHKTTTDIAETFGIVGVEQLNIPNMIKSARGTTEEPGTNVRQKAGLNRAISGEAWGRTVNLLAYKLPDRGGHLIKVPAPNTSKRCHACGSLIEGNRASQAVFVCKNEACGWSGNADTNGSYNIETATRKQTPQDIAGVRTWSLSQWAGPEASTTPPVTL</sequence>
<name>A0A919CDE4_9ACTN</name>
<protein>
    <recommendedName>
        <fullName evidence="10">Transposase</fullName>
    </recommendedName>
</protein>
<evidence type="ECO:0000256" key="5">
    <source>
        <dbReference type="SAM" id="MobiDB-lite"/>
    </source>
</evidence>
<accession>A0A919CDE4</accession>
<reference evidence="8" key="2">
    <citation type="submission" date="2020-09" db="EMBL/GenBank/DDBJ databases">
        <authorList>
            <person name="Sun Q."/>
            <person name="Ohkuma M."/>
        </authorList>
    </citation>
    <scope>NUCLEOTIDE SEQUENCE</scope>
    <source>
        <strain evidence="8">JCM 4637</strain>
    </source>
</reference>
<proteinExistence type="inferred from homology"/>
<reference evidence="8" key="1">
    <citation type="journal article" date="2014" name="Int. J. Syst. Evol. Microbiol.">
        <title>Complete genome sequence of Corynebacterium casei LMG S-19264T (=DSM 44701T), isolated from a smear-ripened cheese.</title>
        <authorList>
            <consortium name="US DOE Joint Genome Institute (JGI-PGF)"/>
            <person name="Walter F."/>
            <person name="Albersmeier A."/>
            <person name="Kalinowski J."/>
            <person name="Ruckert C."/>
        </authorList>
    </citation>
    <scope>NUCLEOTIDE SEQUENCE</scope>
    <source>
        <strain evidence="8">JCM 4637</strain>
    </source>
</reference>
<dbReference type="GO" id="GO:0006310">
    <property type="term" value="P:DNA recombination"/>
    <property type="evidence" value="ECO:0007669"/>
    <property type="project" value="UniProtKB-KW"/>
</dbReference>
<feature type="domain" description="Probable transposase IS891/IS1136/IS1341" evidence="6">
    <location>
        <begin position="187"/>
        <end position="305"/>
    </location>
</feature>
<comment type="caution">
    <text evidence="8">The sequence shown here is derived from an EMBL/GenBank/DDBJ whole genome shotgun (WGS) entry which is preliminary data.</text>
</comment>
<keyword evidence="4" id="KW-0233">DNA recombination</keyword>
<feature type="compositionally biased region" description="Basic and acidic residues" evidence="5">
    <location>
        <begin position="234"/>
        <end position="253"/>
    </location>
</feature>
<dbReference type="InterPro" id="IPR010095">
    <property type="entry name" value="Cas12f1-like_TNB"/>
</dbReference>
<evidence type="ECO:0000256" key="3">
    <source>
        <dbReference type="ARBA" id="ARBA00023125"/>
    </source>
</evidence>
<dbReference type="AlphaFoldDB" id="A0A919CDE4"/>
<evidence type="ECO:0000256" key="4">
    <source>
        <dbReference type="ARBA" id="ARBA00023172"/>
    </source>
</evidence>
<evidence type="ECO:0000256" key="2">
    <source>
        <dbReference type="ARBA" id="ARBA00022578"/>
    </source>
</evidence>
<evidence type="ECO:0000313" key="9">
    <source>
        <dbReference type="Proteomes" id="UP000638353"/>
    </source>
</evidence>
<organism evidence="8 9">
    <name type="scientific">Streptomyces finlayi</name>
    <dbReference type="NCBI Taxonomy" id="67296"/>
    <lineage>
        <taxon>Bacteria</taxon>
        <taxon>Bacillati</taxon>
        <taxon>Actinomycetota</taxon>
        <taxon>Actinomycetes</taxon>
        <taxon>Kitasatosporales</taxon>
        <taxon>Streptomycetaceae</taxon>
        <taxon>Streptomyces</taxon>
    </lineage>
</organism>
<evidence type="ECO:0000313" key="8">
    <source>
        <dbReference type="EMBL" id="GHD10536.1"/>
    </source>
</evidence>